<dbReference type="GO" id="GO:0030431">
    <property type="term" value="P:sleep"/>
    <property type="evidence" value="ECO:0007669"/>
    <property type="project" value="InterPro"/>
</dbReference>
<evidence type="ECO:0000313" key="6">
    <source>
        <dbReference type="EMBL" id="KAB0794232.1"/>
    </source>
</evidence>
<evidence type="ECO:0000313" key="5">
    <source>
        <dbReference type="EMBL" id="KAB0794223.1"/>
    </source>
</evidence>
<keyword evidence="7" id="KW-1185">Reference proteome</keyword>
<dbReference type="Pfam" id="PF17064">
    <property type="entry name" value="QVR"/>
    <property type="match status" value="1"/>
</dbReference>
<feature type="signal peptide" evidence="3">
    <location>
        <begin position="1"/>
        <end position="19"/>
    </location>
</feature>
<evidence type="ECO:0000256" key="1">
    <source>
        <dbReference type="ARBA" id="ARBA00022729"/>
    </source>
</evidence>
<reference evidence="5" key="3">
    <citation type="submission" date="2019-08" db="EMBL/GenBank/DDBJ databases">
        <authorList>
            <consortium name="Photinus pyralis genome working group"/>
            <person name="Fallon T.R."/>
            <person name="Sander Lower S.E."/>
            <person name="Weng J.-K."/>
        </authorList>
    </citation>
    <scope>NUCLEOTIDE SEQUENCE</scope>
    <source>
        <strain evidence="5">1611_PpyrPB1</strain>
        <tissue evidence="5">Whole body</tissue>
    </source>
</reference>
<feature type="chain" id="PRO_5033289920" evidence="3">
    <location>
        <begin position="20"/>
        <end position="132"/>
    </location>
</feature>
<evidence type="ECO:0000313" key="4">
    <source>
        <dbReference type="EMBL" id="JAV81778.1"/>
    </source>
</evidence>
<accession>A0A1Y1M9V4</accession>
<dbReference type="InParanoid" id="A0A1Y1M9V4"/>
<keyword evidence="1 3" id="KW-0732">Signal</keyword>
<organism evidence="4">
    <name type="scientific">Photinus pyralis</name>
    <name type="common">Common eastern firefly</name>
    <name type="synonym">Lampyris pyralis</name>
    <dbReference type="NCBI Taxonomy" id="7054"/>
    <lineage>
        <taxon>Eukaryota</taxon>
        <taxon>Metazoa</taxon>
        <taxon>Ecdysozoa</taxon>
        <taxon>Arthropoda</taxon>
        <taxon>Hexapoda</taxon>
        <taxon>Insecta</taxon>
        <taxon>Pterygota</taxon>
        <taxon>Neoptera</taxon>
        <taxon>Endopterygota</taxon>
        <taxon>Coleoptera</taxon>
        <taxon>Polyphaga</taxon>
        <taxon>Elateriformia</taxon>
        <taxon>Elateroidea</taxon>
        <taxon>Lampyridae</taxon>
        <taxon>Lampyrinae</taxon>
        <taxon>Photinus</taxon>
    </lineage>
</organism>
<dbReference type="InterPro" id="IPR031424">
    <property type="entry name" value="QVR-like"/>
</dbReference>
<evidence type="ECO:0000313" key="7">
    <source>
        <dbReference type="Proteomes" id="UP000327044"/>
    </source>
</evidence>
<dbReference type="EMBL" id="VVIM01000009">
    <property type="protein sequence ID" value="KAB0794223.1"/>
    <property type="molecule type" value="Genomic_DNA"/>
</dbReference>
<dbReference type="EMBL" id="GEZM01038107">
    <property type="protein sequence ID" value="JAV81778.1"/>
    <property type="molecule type" value="Transcribed_RNA"/>
</dbReference>
<gene>
    <name evidence="5" type="ORF">PPYR_13843</name>
    <name evidence="6" type="ORF">PPYR_13852</name>
</gene>
<sequence length="132" mass="14694">MKGFLLLLASGLLLHEGAALKCYNCQSTDTNDCTDLPKVQIVDCDPTRDALSPVCIRRVLQSSLGTNLTLQCLYKSTGNECDSPSATHHVTKCRLCRENLCNHSGIPYQSLAYQLTCIYFLSILIKMINKYM</sequence>
<name>A0A1Y1M9V4_PHOPY</name>
<proteinExistence type="predicted"/>
<reference evidence="4" key="1">
    <citation type="journal article" date="2016" name="Sci. Rep.">
        <title>Molecular characterization of firefly nuptial gifts: a multi-omics approach sheds light on postcopulatory sexual selection.</title>
        <authorList>
            <person name="Al-Wathiqui N."/>
            <person name="Fallon T.R."/>
            <person name="South A."/>
            <person name="Weng J.K."/>
            <person name="Lewis S.M."/>
        </authorList>
    </citation>
    <scope>NUCLEOTIDE SEQUENCE</scope>
</reference>
<dbReference type="GO" id="GO:0032222">
    <property type="term" value="P:regulation of synaptic transmission, cholinergic"/>
    <property type="evidence" value="ECO:0007669"/>
    <property type="project" value="InterPro"/>
</dbReference>
<evidence type="ECO:0000256" key="2">
    <source>
        <dbReference type="ARBA" id="ARBA00023180"/>
    </source>
</evidence>
<dbReference type="AlphaFoldDB" id="A0A1Y1M9V4"/>
<dbReference type="EMBL" id="VVIM01000009">
    <property type="protein sequence ID" value="KAB0794232.1"/>
    <property type="molecule type" value="Genomic_DNA"/>
</dbReference>
<dbReference type="OrthoDB" id="7555457at2759"/>
<keyword evidence="2" id="KW-0325">Glycoprotein</keyword>
<protein>
    <submittedName>
        <fullName evidence="4">Uncharacterized protein</fullName>
    </submittedName>
</protein>
<dbReference type="Proteomes" id="UP000327044">
    <property type="component" value="Unassembled WGS sequence"/>
</dbReference>
<reference evidence="5 7" key="2">
    <citation type="journal article" date="2018" name="Elife">
        <title>Firefly genomes illuminate parallel origins of bioluminescence in beetles.</title>
        <authorList>
            <person name="Fallon T.R."/>
            <person name="Lower S.E."/>
            <person name="Chang C.H."/>
            <person name="Bessho-Uehara M."/>
            <person name="Martin G.J."/>
            <person name="Bewick A.J."/>
            <person name="Behringer M."/>
            <person name="Debat H.J."/>
            <person name="Wong I."/>
            <person name="Day J.C."/>
            <person name="Suvorov A."/>
            <person name="Silva C.J."/>
            <person name="Stanger-Hall K.F."/>
            <person name="Hall D.W."/>
            <person name="Schmitz R.J."/>
            <person name="Nelson D.R."/>
            <person name="Lewis S.M."/>
            <person name="Shigenobu S."/>
            <person name="Bybee S.M."/>
            <person name="Larracuente A.M."/>
            <person name="Oba Y."/>
            <person name="Weng J.K."/>
        </authorList>
    </citation>
    <scope>NUCLEOTIDE SEQUENCE [LARGE SCALE GENOMIC DNA]</scope>
    <source>
        <strain evidence="5">1611_PpyrPB1</strain>
        <tissue evidence="5">Whole body</tissue>
    </source>
</reference>
<evidence type="ECO:0000256" key="3">
    <source>
        <dbReference type="SAM" id="SignalP"/>
    </source>
</evidence>